<dbReference type="OrthoDB" id="9791543at2"/>
<name>A0A363NXC6_9SPHI</name>
<dbReference type="Gene3D" id="3.40.50.300">
    <property type="entry name" value="P-loop containing nucleotide triphosphate hydrolases"/>
    <property type="match status" value="1"/>
</dbReference>
<dbReference type="SUPFAM" id="SSF52540">
    <property type="entry name" value="P-loop containing nucleoside triphosphate hydrolases"/>
    <property type="match status" value="1"/>
</dbReference>
<sequence>MATIYIIAGPPNIGKSTFGPDFVPEGIKILDPDLIVQRYRELGIRSGYKRFEKMLQHELSANRDFAIELNLGLRKHFDMLRMVKAFHSDNRIEILFFYTDHMDICLARAQARKDNQAHRSMETIEDLYIRALPLLKRNLDIFDTLKGVDVRENSIEPEIIFHYQQSSATIEVSKELPRWAG</sequence>
<dbReference type="EMBL" id="QCXX01000001">
    <property type="protein sequence ID" value="PUV25445.1"/>
    <property type="molecule type" value="Genomic_DNA"/>
</dbReference>
<dbReference type="InterPro" id="IPR027417">
    <property type="entry name" value="P-loop_NTPase"/>
</dbReference>
<comment type="caution">
    <text evidence="1">The sequence shown here is derived from an EMBL/GenBank/DDBJ whole genome shotgun (WGS) entry which is preliminary data.</text>
</comment>
<gene>
    <name evidence="1" type="ORF">DCO56_00130</name>
</gene>
<dbReference type="Proteomes" id="UP000250831">
    <property type="component" value="Unassembled WGS sequence"/>
</dbReference>
<keyword evidence="2" id="KW-1185">Reference proteome</keyword>
<accession>A0A363NXC6</accession>
<reference evidence="1 2" key="1">
    <citation type="submission" date="2018-04" db="EMBL/GenBank/DDBJ databases">
        <title>Sphingobacterium sp. M46 Genome.</title>
        <authorList>
            <person name="Cheng J."/>
            <person name="Li Y."/>
        </authorList>
    </citation>
    <scope>NUCLEOTIDE SEQUENCE [LARGE SCALE GENOMIC DNA]</scope>
    <source>
        <strain evidence="1 2">M46</strain>
    </source>
</reference>
<evidence type="ECO:0000313" key="1">
    <source>
        <dbReference type="EMBL" id="PUV25445.1"/>
    </source>
</evidence>
<dbReference type="AlphaFoldDB" id="A0A363NXC6"/>
<evidence type="ECO:0008006" key="3">
    <source>
        <dbReference type="Google" id="ProtNLM"/>
    </source>
</evidence>
<protein>
    <recommendedName>
        <fullName evidence="3">Zeta toxin</fullName>
    </recommendedName>
</protein>
<evidence type="ECO:0000313" key="2">
    <source>
        <dbReference type="Proteomes" id="UP000250831"/>
    </source>
</evidence>
<dbReference type="RefSeq" id="WP_108631770.1">
    <property type="nucleotide sequence ID" value="NZ_DAMCKI010000004.1"/>
</dbReference>
<organism evidence="1 2">
    <name type="scientific">Sphingobacterium athyrii</name>
    <dbReference type="NCBI Taxonomy" id="2152717"/>
    <lineage>
        <taxon>Bacteria</taxon>
        <taxon>Pseudomonadati</taxon>
        <taxon>Bacteroidota</taxon>
        <taxon>Sphingobacteriia</taxon>
        <taxon>Sphingobacteriales</taxon>
        <taxon>Sphingobacteriaceae</taxon>
        <taxon>Sphingobacterium</taxon>
    </lineage>
</organism>
<proteinExistence type="predicted"/>